<keyword evidence="5 11" id="KW-1003">Cell membrane</keyword>
<keyword evidence="15" id="KW-0966">Cell projection</keyword>
<dbReference type="RefSeq" id="WP_168034717.1">
    <property type="nucleotide sequence ID" value="NZ_JAAVNE010000061.1"/>
</dbReference>
<dbReference type="PRINTS" id="PR00954">
    <property type="entry name" value="FLGMOTORFLIG"/>
</dbReference>
<comment type="caution">
    <text evidence="15">The sequence shown here is derived from an EMBL/GenBank/DDBJ whole genome shotgun (WGS) entry which is preliminary data.</text>
</comment>
<evidence type="ECO:0000256" key="10">
    <source>
        <dbReference type="ARBA" id="ARBA00025598"/>
    </source>
</evidence>
<accession>A0ABX1EEN1</accession>
<keyword evidence="6 11" id="KW-0145">Chemotaxis</keyword>
<dbReference type="SUPFAM" id="SSF48029">
    <property type="entry name" value="FliG"/>
    <property type="match status" value="2"/>
</dbReference>
<organism evidence="15 16">
    <name type="scientific">Falsiroseomonas selenitidurans</name>
    <dbReference type="NCBI Taxonomy" id="2716335"/>
    <lineage>
        <taxon>Bacteria</taxon>
        <taxon>Pseudomonadati</taxon>
        <taxon>Pseudomonadota</taxon>
        <taxon>Alphaproteobacteria</taxon>
        <taxon>Acetobacterales</taxon>
        <taxon>Roseomonadaceae</taxon>
        <taxon>Falsiroseomonas</taxon>
    </lineage>
</organism>
<gene>
    <name evidence="15" type="primary">fliG</name>
    <name evidence="15" type="ORF">HEQ75_24275</name>
</gene>
<reference evidence="15 16" key="1">
    <citation type="submission" date="2020-03" db="EMBL/GenBank/DDBJ databases">
        <title>Roseomonas selenitidurans sp. nov. isolated from urban soil.</title>
        <authorList>
            <person name="Liu H."/>
        </authorList>
    </citation>
    <scope>NUCLEOTIDE SEQUENCE [LARGE SCALE GENOMIC DNA]</scope>
    <source>
        <strain evidence="15 16">BU-1</strain>
    </source>
</reference>
<dbReference type="InterPro" id="IPR028263">
    <property type="entry name" value="FliG_N"/>
</dbReference>
<evidence type="ECO:0000256" key="5">
    <source>
        <dbReference type="ARBA" id="ARBA00022475"/>
    </source>
</evidence>
<keyword evidence="16" id="KW-1185">Reference proteome</keyword>
<evidence type="ECO:0000256" key="4">
    <source>
        <dbReference type="ARBA" id="ARBA00021870"/>
    </source>
</evidence>
<evidence type="ECO:0000259" key="13">
    <source>
        <dbReference type="Pfam" id="PF14841"/>
    </source>
</evidence>
<dbReference type="PANTHER" id="PTHR30534">
    <property type="entry name" value="FLAGELLAR MOTOR SWITCH PROTEIN FLIG"/>
    <property type="match status" value="1"/>
</dbReference>
<dbReference type="InterPro" id="IPR000090">
    <property type="entry name" value="Flg_Motor_Flig"/>
</dbReference>
<dbReference type="Proteomes" id="UP000787635">
    <property type="component" value="Unassembled WGS sequence"/>
</dbReference>
<evidence type="ECO:0000259" key="14">
    <source>
        <dbReference type="Pfam" id="PF14842"/>
    </source>
</evidence>
<dbReference type="Gene3D" id="1.10.220.30">
    <property type="match status" value="3"/>
</dbReference>
<evidence type="ECO:0000259" key="12">
    <source>
        <dbReference type="Pfam" id="PF01706"/>
    </source>
</evidence>
<evidence type="ECO:0000256" key="7">
    <source>
        <dbReference type="ARBA" id="ARBA00022779"/>
    </source>
</evidence>
<evidence type="ECO:0000313" key="16">
    <source>
        <dbReference type="Proteomes" id="UP000787635"/>
    </source>
</evidence>
<comment type="subcellular location">
    <subcellularLocation>
        <location evidence="1 11">Bacterial flagellum basal body</location>
    </subcellularLocation>
    <subcellularLocation>
        <location evidence="11">Cell inner membrane</location>
        <topology evidence="11">Peripheral membrane protein</topology>
        <orientation evidence="11">Cytoplasmic side</orientation>
    </subcellularLocation>
    <subcellularLocation>
        <location evidence="2">Cell membrane</location>
        <topology evidence="2">Peripheral membrane protein</topology>
        <orientation evidence="2">Cytoplasmic side</orientation>
    </subcellularLocation>
</comment>
<dbReference type="PIRSF" id="PIRSF003161">
    <property type="entry name" value="FliG"/>
    <property type="match status" value="1"/>
</dbReference>
<proteinExistence type="inferred from homology"/>
<name>A0ABX1EEN1_9PROT</name>
<evidence type="ECO:0000256" key="2">
    <source>
        <dbReference type="ARBA" id="ARBA00004413"/>
    </source>
</evidence>
<dbReference type="InterPro" id="IPR032779">
    <property type="entry name" value="FliG_M"/>
</dbReference>
<evidence type="ECO:0000256" key="1">
    <source>
        <dbReference type="ARBA" id="ARBA00004117"/>
    </source>
</evidence>
<feature type="domain" description="Flagellar motor switch protein FliG C-terminal" evidence="12">
    <location>
        <begin position="221"/>
        <end position="327"/>
    </location>
</feature>
<dbReference type="InterPro" id="IPR011002">
    <property type="entry name" value="FliG_a-hlx"/>
</dbReference>
<protein>
    <recommendedName>
        <fullName evidence="4 11">Flagellar motor switch protein FliG</fullName>
    </recommendedName>
</protein>
<keyword evidence="15" id="KW-0969">Cilium</keyword>
<feature type="domain" description="Flagellar motor switch protein FliG middle" evidence="13">
    <location>
        <begin position="120"/>
        <end position="192"/>
    </location>
</feature>
<dbReference type="Pfam" id="PF14841">
    <property type="entry name" value="FliG_M"/>
    <property type="match status" value="1"/>
</dbReference>
<evidence type="ECO:0000256" key="9">
    <source>
        <dbReference type="ARBA" id="ARBA00023143"/>
    </source>
</evidence>
<feature type="domain" description="Flagellar motor switch protein FliG N-terminal" evidence="14">
    <location>
        <begin position="11"/>
        <end position="111"/>
    </location>
</feature>
<evidence type="ECO:0000256" key="11">
    <source>
        <dbReference type="PIRNR" id="PIRNR003161"/>
    </source>
</evidence>
<comment type="function">
    <text evidence="10 11">FliG is one of three proteins (FliG, FliN, FliM) that forms the rotor-mounted switch complex (C ring), located at the base of the basal body. This complex interacts with the CheY and CheZ chemotaxis proteins, in addition to contacting components of the motor that determine the direction of flagellar rotation.</text>
</comment>
<dbReference type="PANTHER" id="PTHR30534:SF0">
    <property type="entry name" value="FLAGELLAR MOTOR SWITCH PROTEIN FLIG"/>
    <property type="match status" value="1"/>
</dbReference>
<evidence type="ECO:0000313" key="15">
    <source>
        <dbReference type="EMBL" id="NKC33997.1"/>
    </source>
</evidence>
<dbReference type="InterPro" id="IPR023087">
    <property type="entry name" value="Flg_Motor_Flig_C"/>
</dbReference>
<keyword evidence="8 11" id="KW-0472">Membrane</keyword>
<dbReference type="EMBL" id="JAAVNE010000061">
    <property type="protein sequence ID" value="NKC33997.1"/>
    <property type="molecule type" value="Genomic_DNA"/>
</dbReference>
<comment type="similarity">
    <text evidence="3 11">Belongs to the FliG family.</text>
</comment>
<evidence type="ECO:0000256" key="8">
    <source>
        <dbReference type="ARBA" id="ARBA00023136"/>
    </source>
</evidence>
<keyword evidence="15" id="KW-0282">Flagellum</keyword>
<keyword evidence="11" id="KW-0997">Cell inner membrane</keyword>
<dbReference type="Pfam" id="PF14842">
    <property type="entry name" value="FliG_N"/>
    <property type="match status" value="1"/>
</dbReference>
<keyword evidence="7 11" id="KW-0283">Flagellar rotation</keyword>
<dbReference type="Pfam" id="PF01706">
    <property type="entry name" value="FliG_C"/>
    <property type="match status" value="1"/>
</dbReference>
<keyword evidence="9 11" id="KW-0975">Bacterial flagellum</keyword>
<sequence length="337" mass="37165">MSATARRPFAQGAQKAAVLMLALGEERAALLLGRMHDDEVRDLSAAMASLGAIAAADVEELCNEFSREMGQAGALIGGWETTERMLLRSLPKERVAQIMDELRGPAGRNMWEKLGNVNESVLANYLKNEYPQTVAVVLSRVKPDHAARVLALLPEAFAMEVVMRMLRMESPQTEALEGVERTLKAEFMSNLARTARRDPHELMAEIFNNLDRSTEARLMASLEGASQESAGRIRSLMFTFEDLRRLDAQGMPVLLRAVEKDKLAIALKGASEGLREMFLKGMSERAGRMLRDDIAALGPVRLRDVEEAQSAIVVLAKELAQQGELQLSDGMQEAMVE</sequence>
<evidence type="ECO:0000256" key="6">
    <source>
        <dbReference type="ARBA" id="ARBA00022500"/>
    </source>
</evidence>
<dbReference type="NCBIfam" id="TIGR00207">
    <property type="entry name" value="fliG"/>
    <property type="match status" value="1"/>
</dbReference>
<evidence type="ECO:0000256" key="3">
    <source>
        <dbReference type="ARBA" id="ARBA00010299"/>
    </source>
</evidence>